<dbReference type="Proteomes" id="UP000887540">
    <property type="component" value="Unplaced"/>
</dbReference>
<feature type="compositionally biased region" description="Basic and acidic residues" evidence="1">
    <location>
        <begin position="291"/>
        <end position="300"/>
    </location>
</feature>
<evidence type="ECO:0000313" key="2">
    <source>
        <dbReference type="Proteomes" id="UP000887540"/>
    </source>
</evidence>
<feature type="compositionally biased region" description="Basic residues" evidence="1">
    <location>
        <begin position="301"/>
        <end position="311"/>
    </location>
</feature>
<protein>
    <submittedName>
        <fullName evidence="3">Uncharacterized protein</fullName>
    </submittedName>
</protein>
<dbReference type="WBParaSite" id="ACRNAN_scaffold1530.g29749.t1">
    <property type="protein sequence ID" value="ACRNAN_scaffold1530.g29749.t1"/>
    <property type="gene ID" value="ACRNAN_scaffold1530.g29749"/>
</dbReference>
<sequence>MYIGKKCSCDYDAQEIFVFLTLYDKETDEYSEIKLIDESNGKDRDKDEQKCDCLNTMQFFPNQKPINRTYGYTFDIARIKSLKYCMLETIEDERWPKKCVIQKILDKLIEIIGSKLNVIRYVYQGYSEIMPLLASSYLNVYKFKCTVEYPYGIEDEDEDDEYKLDKFFTMPPMIPTPPLRISVDFPYFSYNDLNIIDIKNLKLHGPSHYSLSFPTFSVDNEFFIQLLKYYQNANPEELPKTVKFVNDPMMMSKSYYDKKMSSAYYNFMDFLNKQGYKKESTFSRHIKRYEETGNHKDREGRGRKKTARSKRNMPMVAILNKSCCYHCYLLF</sequence>
<accession>A0A914CXI5</accession>
<proteinExistence type="predicted"/>
<keyword evidence="2" id="KW-1185">Reference proteome</keyword>
<reference evidence="3" key="1">
    <citation type="submission" date="2022-11" db="UniProtKB">
        <authorList>
            <consortium name="WormBaseParasite"/>
        </authorList>
    </citation>
    <scope>IDENTIFICATION</scope>
</reference>
<dbReference type="AlphaFoldDB" id="A0A914CXI5"/>
<name>A0A914CXI5_9BILA</name>
<evidence type="ECO:0000256" key="1">
    <source>
        <dbReference type="SAM" id="MobiDB-lite"/>
    </source>
</evidence>
<evidence type="ECO:0000313" key="3">
    <source>
        <dbReference type="WBParaSite" id="ACRNAN_scaffold1530.g29749.t1"/>
    </source>
</evidence>
<feature type="region of interest" description="Disordered" evidence="1">
    <location>
        <begin position="291"/>
        <end position="311"/>
    </location>
</feature>
<organism evidence="2 3">
    <name type="scientific">Acrobeloides nanus</name>
    <dbReference type="NCBI Taxonomy" id="290746"/>
    <lineage>
        <taxon>Eukaryota</taxon>
        <taxon>Metazoa</taxon>
        <taxon>Ecdysozoa</taxon>
        <taxon>Nematoda</taxon>
        <taxon>Chromadorea</taxon>
        <taxon>Rhabditida</taxon>
        <taxon>Tylenchina</taxon>
        <taxon>Cephalobomorpha</taxon>
        <taxon>Cephaloboidea</taxon>
        <taxon>Cephalobidae</taxon>
        <taxon>Acrobeloides</taxon>
    </lineage>
</organism>